<name>A0ABU7UVW9_9CLOT</name>
<protein>
    <submittedName>
        <fullName evidence="1">Uncharacterized protein</fullName>
    </submittedName>
</protein>
<keyword evidence="2" id="KW-1185">Reference proteome</keyword>
<proteinExistence type="predicted"/>
<reference evidence="1 2" key="1">
    <citation type="submission" date="2023-11" db="EMBL/GenBank/DDBJ databases">
        <title>Draft genome sequence of a psychrophilic Clostridium strain from permafrost water brine.</title>
        <authorList>
            <person name="Shcherbakova V.A."/>
            <person name="Trubitsyn V.E."/>
            <person name="Zakharyuk A.G."/>
        </authorList>
    </citation>
    <scope>NUCLEOTIDE SEQUENCE [LARGE SCALE GENOMIC DNA]</scope>
    <source>
        <strain evidence="1 2">14F</strain>
    </source>
</reference>
<accession>A0ABU7UVW9</accession>
<organism evidence="1 2">
    <name type="scientific">Clostridium frigoriphilum</name>
    <dbReference type="NCBI Taxonomy" id="443253"/>
    <lineage>
        <taxon>Bacteria</taxon>
        <taxon>Bacillati</taxon>
        <taxon>Bacillota</taxon>
        <taxon>Clostridia</taxon>
        <taxon>Eubacteriales</taxon>
        <taxon>Clostridiaceae</taxon>
        <taxon>Clostridium</taxon>
    </lineage>
</organism>
<dbReference type="EMBL" id="JAZHFS010000073">
    <property type="protein sequence ID" value="MEF2115443.1"/>
    <property type="molecule type" value="Genomic_DNA"/>
</dbReference>
<dbReference type="RefSeq" id="WP_216255781.1">
    <property type="nucleotide sequence ID" value="NZ_JAZHFS010000073.1"/>
</dbReference>
<evidence type="ECO:0000313" key="2">
    <source>
        <dbReference type="Proteomes" id="UP001498469"/>
    </source>
</evidence>
<comment type="caution">
    <text evidence="1">The sequence shown here is derived from an EMBL/GenBank/DDBJ whole genome shotgun (WGS) entry which is preliminary data.</text>
</comment>
<dbReference type="Proteomes" id="UP001498469">
    <property type="component" value="Unassembled WGS sequence"/>
</dbReference>
<sequence>MQDIIRPVNSSSMMQVDRNDIWWNMESIFRACDEVGILKINVGTGMSLPNLFQSD</sequence>
<gene>
    <name evidence="1" type="ORF">SJI18_24555</name>
</gene>
<evidence type="ECO:0000313" key="1">
    <source>
        <dbReference type="EMBL" id="MEF2115443.1"/>
    </source>
</evidence>